<feature type="non-terminal residue" evidence="2">
    <location>
        <position position="123"/>
    </location>
</feature>
<comment type="caution">
    <text evidence="2">The sequence shown here is derived from an EMBL/GenBank/DDBJ whole genome shotgun (WGS) entry which is preliminary data.</text>
</comment>
<evidence type="ECO:0000256" key="1">
    <source>
        <dbReference type="SAM" id="MobiDB-lite"/>
    </source>
</evidence>
<evidence type="ECO:0000313" key="2">
    <source>
        <dbReference type="EMBL" id="TVU45081.1"/>
    </source>
</evidence>
<proteinExistence type="predicted"/>
<reference evidence="2 3" key="1">
    <citation type="journal article" date="2019" name="Sci. Rep.">
        <title>A high-quality genome of Eragrostis curvula grass provides insights into Poaceae evolution and supports new strategies to enhance forage quality.</title>
        <authorList>
            <person name="Carballo J."/>
            <person name="Santos B.A.C.M."/>
            <person name="Zappacosta D."/>
            <person name="Garbus I."/>
            <person name="Selva J.P."/>
            <person name="Gallo C.A."/>
            <person name="Diaz A."/>
            <person name="Albertini E."/>
            <person name="Caccamo M."/>
            <person name="Echenique V."/>
        </authorList>
    </citation>
    <scope>NUCLEOTIDE SEQUENCE [LARGE SCALE GENOMIC DNA]</scope>
    <source>
        <strain evidence="3">cv. Victoria</strain>
        <tissue evidence="2">Leaf</tissue>
    </source>
</reference>
<gene>
    <name evidence="2" type="ORF">EJB05_04552</name>
</gene>
<dbReference type="AlphaFoldDB" id="A0A5J9WAP7"/>
<dbReference type="EMBL" id="RWGY01000004">
    <property type="protein sequence ID" value="TVU45081.1"/>
    <property type="molecule type" value="Genomic_DNA"/>
</dbReference>
<feature type="non-terminal residue" evidence="2">
    <location>
        <position position="1"/>
    </location>
</feature>
<protein>
    <submittedName>
        <fullName evidence="2">Uncharacterized protein</fullName>
    </submittedName>
</protein>
<feature type="compositionally biased region" description="Polar residues" evidence="1">
    <location>
        <begin position="109"/>
        <end position="123"/>
    </location>
</feature>
<evidence type="ECO:0000313" key="3">
    <source>
        <dbReference type="Proteomes" id="UP000324897"/>
    </source>
</evidence>
<name>A0A5J9WAP7_9POAL</name>
<organism evidence="2 3">
    <name type="scientific">Eragrostis curvula</name>
    <name type="common">weeping love grass</name>
    <dbReference type="NCBI Taxonomy" id="38414"/>
    <lineage>
        <taxon>Eukaryota</taxon>
        <taxon>Viridiplantae</taxon>
        <taxon>Streptophyta</taxon>
        <taxon>Embryophyta</taxon>
        <taxon>Tracheophyta</taxon>
        <taxon>Spermatophyta</taxon>
        <taxon>Magnoliopsida</taxon>
        <taxon>Liliopsida</taxon>
        <taxon>Poales</taxon>
        <taxon>Poaceae</taxon>
        <taxon>PACMAD clade</taxon>
        <taxon>Chloridoideae</taxon>
        <taxon>Eragrostideae</taxon>
        <taxon>Eragrostidinae</taxon>
        <taxon>Eragrostis</taxon>
    </lineage>
</organism>
<feature type="region of interest" description="Disordered" evidence="1">
    <location>
        <begin position="1"/>
        <end position="72"/>
    </location>
</feature>
<dbReference type="Proteomes" id="UP000324897">
    <property type="component" value="Chromosome 5"/>
</dbReference>
<dbReference type="Gramene" id="TVU45081">
    <property type="protein sequence ID" value="TVU45081"/>
    <property type="gene ID" value="EJB05_04552"/>
</dbReference>
<keyword evidence="3" id="KW-1185">Reference proteome</keyword>
<sequence>MQGREGPRNPSPVIELPGERAPHPRHRGSQDAGGGALSIHAATTREGWHVSASSRRYSRAHRRRNDPNADSATVVVFHSFNARSASATYIHDISAGSLVRSHDPRLQCPHQSTELKQGTTPAE</sequence>
<accession>A0A5J9WAP7</accession>
<feature type="region of interest" description="Disordered" evidence="1">
    <location>
        <begin position="100"/>
        <end position="123"/>
    </location>
</feature>